<organism evidence="1 2">
    <name type="scientific">Rangifer tarandus platyrhynchus</name>
    <name type="common">Svalbard reindeer</name>
    <dbReference type="NCBI Taxonomy" id="3082113"/>
    <lineage>
        <taxon>Eukaryota</taxon>
        <taxon>Metazoa</taxon>
        <taxon>Chordata</taxon>
        <taxon>Craniata</taxon>
        <taxon>Vertebrata</taxon>
        <taxon>Euteleostomi</taxon>
        <taxon>Mammalia</taxon>
        <taxon>Eutheria</taxon>
        <taxon>Laurasiatheria</taxon>
        <taxon>Artiodactyla</taxon>
        <taxon>Ruminantia</taxon>
        <taxon>Pecora</taxon>
        <taxon>Cervidae</taxon>
        <taxon>Odocoileinae</taxon>
        <taxon>Rangifer</taxon>
    </lineage>
</organism>
<reference evidence="1" key="1">
    <citation type="submission" date="2023-04" db="EMBL/GenBank/DDBJ databases">
        <authorList>
            <consortium name="ELIXIR-Norway"/>
        </authorList>
    </citation>
    <scope>NUCLEOTIDE SEQUENCE [LARGE SCALE GENOMIC DNA]</scope>
</reference>
<evidence type="ECO:0000313" key="2">
    <source>
        <dbReference type="Proteomes" id="UP001176941"/>
    </source>
</evidence>
<name>A0ABN8ZV12_RANTA</name>
<keyword evidence="2" id="KW-1185">Reference proteome</keyword>
<dbReference type="Proteomes" id="UP001176941">
    <property type="component" value="Chromosome 6"/>
</dbReference>
<protein>
    <submittedName>
        <fullName evidence="1">Uncharacterized protein</fullName>
    </submittedName>
</protein>
<accession>A0ABN8ZV12</accession>
<gene>
    <name evidence="1" type="ORF">MRATA1EN1_LOCUS26222</name>
</gene>
<dbReference type="EMBL" id="OX459942">
    <property type="protein sequence ID" value="CAI9177260.1"/>
    <property type="molecule type" value="Genomic_DNA"/>
</dbReference>
<sequence>MSLTAENYQLEEDPDCLPQEMQIIKANFFNSTQVTVALGEREDVQRERRQFSYKGYQSPTSSHLLPLINAICYQTKTTRLLEEDSQSQDSTPNHGDYNECELSEAPSSCEHFHTAWNPELEKFHCTCLSGYLSIELS</sequence>
<evidence type="ECO:0000313" key="1">
    <source>
        <dbReference type="EMBL" id="CAI9177260.1"/>
    </source>
</evidence>
<proteinExistence type="predicted"/>